<sequence>MGGDGTITATITVPDDAVVGDILTYTVDGAAPISVELTDVNIATDISVEVVPGDMVTATVTDVAGNTSASVDAIAAGADLQADAGTITIATVASDDVINAVEAGAATIAVSGTATGGDISTGDTVTVTVNGQDYTTTVDGSGNYTVDF</sequence>
<organism evidence="1 2">
    <name type="scientific">Moritella viscosa</name>
    <dbReference type="NCBI Taxonomy" id="80854"/>
    <lineage>
        <taxon>Bacteria</taxon>
        <taxon>Pseudomonadati</taxon>
        <taxon>Pseudomonadota</taxon>
        <taxon>Gammaproteobacteria</taxon>
        <taxon>Alteromonadales</taxon>
        <taxon>Moritellaceae</taxon>
        <taxon>Moritella</taxon>
    </lineage>
</organism>
<dbReference type="EMBL" id="FPLJ01000098">
    <property type="protein sequence ID" value="SGZ00447.1"/>
    <property type="molecule type" value="Genomic_DNA"/>
</dbReference>
<accession>A0ABY1HIZ4</accession>
<feature type="non-terminal residue" evidence="1">
    <location>
        <position position="148"/>
    </location>
</feature>
<dbReference type="InterPro" id="IPR013783">
    <property type="entry name" value="Ig-like_fold"/>
</dbReference>
<keyword evidence="2" id="KW-1185">Reference proteome</keyword>
<dbReference type="NCBIfam" id="NF033510">
    <property type="entry name" value="Ca_tandemer"/>
    <property type="match status" value="1"/>
</dbReference>
<proteinExistence type="predicted"/>
<name>A0ABY1HIZ4_9GAMM</name>
<gene>
    <name evidence="1" type="ORF">MT2528_4031</name>
</gene>
<dbReference type="Gene3D" id="2.60.40.10">
    <property type="entry name" value="Immunoglobulins"/>
    <property type="match status" value="1"/>
</dbReference>
<evidence type="ECO:0000313" key="1">
    <source>
        <dbReference type="EMBL" id="SGZ00447.1"/>
    </source>
</evidence>
<dbReference type="Proteomes" id="UP000182660">
    <property type="component" value="Unassembled WGS sequence"/>
</dbReference>
<comment type="caution">
    <text evidence="1">The sequence shown here is derived from an EMBL/GenBank/DDBJ whole genome shotgun (WGS) entry which is preliminary data.</text>
</comment>
<reference evidence="1 2" key="1">
    <citation type="submission" date="2016-11" db="EMBL/GenBank/DDBJ databases">
        <authorList>
            <person name="Klemetsen T."/>
        </authorList>
    </citation>
    <scope>NUCLEOTIDE SEQUENCE [LARGE SCALE GENOMIC DNA]</scope>
    <source>
        <strain evidence="1">MT 2528</strain>
    </source>
</reference>
<evidence type="ECO:0000313" key="2">
    <source>
        <dbReference type="Proteomes" id="UP000182660"/>
    </source>
</evidence>
<dbReference type="InterPro" id="IPR049826">
    <property type="entry name" value="Ig-like_ice"/>
</dbReference>
<dbReference type="NCBIfam" id="NF012196">
    <property type="entry name" value="Ig_like_ice"/>
    <property type="match status" value="1"/>
</dbReference>
<protein>
    <submittedName>
        <fullName evidence="1">Type 1 secretion protein</fullName>
    </submittedName>
</protein>